<proteinExistence type="predicted"/>
<protein>
    <submittedName>
        <fullName evidence="2">ABC transporter substrate-binding protein</fullName>
    </submittedName>
</protein>
<dbReference type="EMBL" id="CP080095">
    <property type="protein sequence ID" value="QYD68206.1"/>
    <property type="molecule type" value="Genomic_DNA"/>
</dbReference>
<dbReference type="Proteomes" id="UP000826462">
    <property type="component" value="Chromosome 1"/>
</dbReference>
<keyword evidence="1" id="KW-0812">Transmembrane</keyword>
<reference evidence="2 3" key="1">
    <citation type="submission" date="2021-07" db="EMBL/GenBank/DDBJ databases">
        <title>Paraburkholderia edwinii protects Aspergillus sp. from phenazines by acting as a toxin sponge.</title>
        <authorList>
            <person name="Dahlstrom K.M."/>
            <person name="Newman D.K."/>
        </authorList>
    </citation>
    <scope>NUCLEOTIDE SEQUENCE [LARGE SCALE GENOMIC DNA]</scope>
    <source>
        <strain evidence="2 3">Pe01</strain>
    </source>
</reference>
<gene>
    <name evidence="2" type="ORF">KZJ38_18325</name>
</gene>
<name>A0ABX8UI24_9BURK</name>
<dbReference type="InterPro" id="IPR011852">
    <property type="entry name" value="TRAP_TAXI"/>
</dbReference>
<evidence type="ECO:0000256" key="1">
    <source>
        <dbReference type="SAM" id="Phobius"/>
    </source>
</evidence>
<keyword evidence="1" id="KW-1133">Transmembrane helix</keyword>
<feature type="transmembrane region" description="Helical" evidence="1">
    <location>
        <begin position="25"/>
        <end position="47"/>
    </location>
</feature>
<dbReference type="Pfam" id="PF16868">
    <property type="entry name" value="NMT1_3"/>
    <property type="match status" value="1"/>
</dbReference>
<sequence length="453" mass="49577">MKRDFWHGSSSHGPRHPHHLLWHEIARTALPIALAVALVISALVWWIDPAPPRSITMSAGPRNSVFMQTALQYKQVLARKGVNLEIVESGGSVENLKQLLEPHSRVDIAFVQSGIGQGMSTDSLVSLGSVFYVPLIVFSRGGGSLTDLSQLEGKRVAVGPEGSGTHVLALALLAASGIVPGGKTTLLTLDAQEAANALTEGSIDAALFSGDSTTRALLLKLHETPSLTLMNFSEAAAYTRLFPYLSEVDLPRGVLDLRRILPPQTVHLISPTVEIIAQSRLHPAISDLIIEAAQEVNGRAGLLQRAGEFPSPMARGFRISDDALRYYRSGKGFLYRYLPFWLATVADRLLVLLLPAMVLILPAIRYLPALISWRMKSKIYRFYGLLIALERRALSNTTPEERRTLLAELDNMEVAINALRIPLVYADALYVLREHVGFVRARLTGSVGVATHR</sequence>
<evidence type="ECO:0000313" key="2">
    <source>
        <dbReference type="EMBL" id="QYD68206.1"/>
    </source>
</evidence>
<organism evidence="2 3">
    <name type="scientific">Paraburkholderia edwinii</name>
    <dbReference type="NCBI Taxonomy" id="2861782"/>
    <lineage>
        <taxon>Bacteria</taxon>
        <taxon>Pseudomonadati</taxon>
        <taxon>Pseudomonadota</taxon>
        <taxon>Betaproteobacteria</taxon>
        <taxon>Burkholderiales</taxon>
        <taxon>Burkholderiaceae</taxon>
        <taxon>Paraburkholderia</taxon>
    </lineage>
</organism>
<keyword evidence="1" id="KW-0472">Membrane</keyword>
<evidence type="ECO:0000313" key="3">
    <source>
        <dbReference type="Proteomes" id="UP000826462"/>
    </source>
</evidence>
<keyword evidence="3" id="KW-1185">Reference proteome</keyword>
<dbReference type="SUPFAM" id="SSF53850">
    <property type="entry name" value="Periplasmic binding protein-like II"/>
    <property type="match status" value="1"/>
</dbReference>
<feature type="transmembrane region" description="Helical" evidence="1">
    <location>
        <begin position="349"/>
        <end position="371"/>
    </location>
</feature>
<dbReference type="Gene3D" id="3.40.190.10">
    <property type="entry name" value="Periplasmic binding protein-like II"/>
    <property type="match status" value="2"/>
</dbReference>
<dbReference type="RefSeq" id="WP_219797599.1">
    <property type="nucleotide sequence ID" value="NZ_CP080095.1"/>
</dbReference>
<accession>A0ABX8UI24</accession>
<dbReference type="PANTHER" id="PTHR42941:SF1">
    <property type="entry name" value="SLL1037 PROTEIN"/>
    <property type="match status" value="1"/>
</dbReference>
<dbReference type="PANTHER" id="PTHR42941">
    <property type="entry name" value="SLL1037 PROTEIN"/>
    <property type="match status" value="1"/>
</dbReference>